<organism evidence="1 2">
    <name type="scientific">Methanobacterium alkalithermotolerans</name>
    <dbReference type="NCBI Taxonomy" id="2731220"/>
    <lineage>
        <taxon>Archaea</taxon>
        <taxon>Methanobacteriati</taxon>
        <taxon>Methanobacteriota</taxon>
        <taxon>Methanomada group</taxon>
        <taxon>Methanobacteria</taxon>
        <taxon>Methanobacteriales</taxon>
        <taxon>Methanobacteriaceae</taxon>
        <taxon>Methanobacterium</taxon>
    </lineage>
</organism>
<dbReference type="GeneID" id="64819397"/>
<proteinExistence type="predicted"/>
<accession>A0A8T8KAV2</accession>
<dbReference type="EMBL" id="CP058560">
    <property type="protein sequence ID" value="QUH22531.1"/>
    <property type="molecule type" value="Genomic_DNA"/>
</dbReference>
<dbReference type="Pfam" id="PF02597">
    <property type="entry name" value="ThiS"/>
    <property type="match status" value="1"/>
</dbReference>
<protein>
    <submittedName>
        <fullName evidence="1">MoaD/ThiS family protein</fullName>
    </submittedName>
</protein>
<dbReference type="Proteomes" id="UP000681041">
    <property type="component" value="Chromosome"/>
</dbReference>
<evidence type="ECO:0000313" key="2">
    <source>
        <dbReference type="Proteomes" id="UP000681041"/>
    </source>
</evidence>
<dbReference type="RefSeq" id="WP_211533475.1">
    <property type="nucleotide sequence ID" value="NZ_CP058560.1"/>
</dbReference>
<dbReference type="SUPFAM" id="SSF54285">
    <property type="entry name" value="MoaD/ThiS"/>
    <property type="match status" value="1"/>
</dbReference>
<dbReference type="KEGG" id="meme:HYG87_01495"/>
<sequence length="62" mass="6963">MEVEFQDAILTFKKSLTVKELLDNLQLNPLTVIVKKNSHIALENTILNPGDKIKIIQVIYGG</sequence>
<dbReference type="AlphaFoldDB" id="A0A8T8KAV2"/>
<dbReference type="OrthoDB" id="76910at2157"/>
<dbReference type="InterPro" id="IPR016155">
    <property type="entry name" value="Mopterin_synth/thiamin_S_b"/>
</dbReference>
<name>A0A8T8KAV2_9EURY</name>
<dbReference type="InterPro" id="IPR012675">
    <property type="entry name" value="Beta-grasp_dom_sf"/>
</dbReference>
<reference evidence="1" key="1">
    <citation type="submission" date="2020-07" db="EMBL/GenBank/DDBJ databases">
        <title>Methanobacterium. sp. MethCan genome.</title>
        <authorList>
            <person name="Postec A."/>
            <person name="Quemeneur M."/>
        </authorList>
    </citation>
    <scope>NUCLEOTIDE SEQUENCE</scope>
    <source>
        <strain evidence="1">MethCAN</strain>
    </source>
</reference>
<evidence type="ECO:0000313" key="1">
    <source>
        <dbReference type="EMBL" id="QUH22531.1"/>
    </source>
</evidence>
<gene>
    <name evidence="1" type="ORF">HYG87_01495</name>
</gene>
<keyword evidence="2" id="KW-1185">Reference proteome</keyword>
<dbReference type="Gene3D" id="3.10.20.30">
    <property type="match status" value="1"/>
</dbReference>
<dbReference type="InterPro" id="IPR003749">
    <property type="entry name" value="ThiS/MoaD-like"/>
</dbReference>